<dbReference type="GO" id="GO:0017000">
    <property type="term" value="P:antibiotic biosynthetic process"/>
    <property type="evidence" value="ECO:0007669"/>
    <property type="project" value="InterPro"/>
</dbReference>
<dbReference type="InterPro" id="IPR002692">
    <property type="entry name" value="S45"/>
</dbReference>
<sequence>MLDRHVASTAPRLDANPRVSYDAEIRWTSYGIPHIKADDYDSLAFGVGYTYARDNAELLADAVLTVRGVRSLHFGPETCAPHQSMSNLDSDFFHKIYFDPGQLAARYASEQSRTALMLKAYAAGARRSIEETNARGTVHPCLDALKDAPITHRDLYLLLAQKAARTSGCAFAGAILAARPTSAEAEVGTISLGAPIERAPHLGSNAFAIGRDLSETRSGLLVANPHFPWFGPHRFYQMHLTIPGELDVMGASLPPFPVINIGFNRNVAWTHTVSPSRRYAIYELRLGRTSPLTYRIGSQTKPMTKRIISVAVRSQDGRTEEVHRIFYSTCYGPIIVLPEAGCLWSDRRAYAFCDSAQSISMVEQWLALNKASSVKDVDAALSHHRGALWLNTLAADSKGDVYFGDLTAVPDISAWQRIIRAPSRAARVVARKQNILVLNGSGRAHAPHVTSRAVRPAAKMPRAFRSDYVLNCNDSHWLIHRTAPLRRYPRFVGIEHAPQGFRTRMAHHELSALTSDGRRMTSRDCEEMLFSNRNYAALQVRDDLCKLSLDYAKVILSDGRTVELAAAFAILRTWSGCDDSDAAGAILFREFWRRVQSHAQIWRIPFSREEPLTTPRGLAIDDPAAIRLILTALAEAVEAIVANGFPLDVTCSAVQAIRIADQLIPLHGGDGSAGVLNLMEFGELTKEGYPRSDIQGTSYSQIVTWVDGAVIADAILPFSQSSNEQSPHASDQTRLFSQKSWVRLPFAETDIVSDPNFTQLRVREPRASAIAPDHSSTSMGDDHDLRP</sequence>
<keyword evidence="4" id="KW-0865">Zymogen</keyword>
<protein>
    <submittedName>
        <fullName evidence="6">Aculeacin A acylase</fullName>
    </submittedName>
</protein>
<evidence type="ECO:0000256" key="5">
    <source>
        <dbReference type="SAM" id="MobiDB-lite"/>
    </source>
</evidence>
<dbReference type="PANTHER" id="PTHR34218">
    <property type="entry name" value="PEPTIDASE S45 PENICILLIN AMIDASE"/>
    <property type="match status" value="1"/>
</dbReference>
<dbReference type="Proteomes" id="UP000318825">
    <property type="component" value="Unassembled WGS sequence"/>
</dbReference>
<evidence type="ECO:0000256" key="3">
    <source>
        <dbReference type="ARBA" id="ARBA00022801"/>
    </source>
</evidence>
<dbReference type="Gene3D" id="3.60.20.10">
    <property type="entry name" value="Glutamine Phosphoribosylpyrophosphate, subunit 1, domain 1"/>
    <property type="match status" value="1"/>
</dbReference>
<evidence type="ECO:0000313" key="6">
    <source>
        <dbReference type="EMBL" id="GEC17202.1"/>
    </source>
</evidence>
<dbReference type="InterPro" id="IPR029055">
    <property type="entry name" value="Ntn_hydrolases_N"/>
</dbReference>
<evidence type="ECO:0000256" key="1">
    <source>
        <dbReference type="ARBA" id="ARBA00006586"/>
    </source>
</evidence>
<gene>
    <name evidence="6" type="ORF">NWI01_30940</name>
</gene>
<keyword evidence="3" id="KW-0378">Hydrolase</keyword>
<dbReference type="InterPro" id="IPR023343">
    <property type="entry name" value="Penicillin_amidase_dom1"/>
</dbReference>
<comment type="similarity">
    <text evidence="1">Belongs to the peptidase S45 family.</text>
</comment>
<dbReference type="AlphaFoldDB" id="A0A4Y3WDV7"/>
<dbReference type="InterPro" id="IPR043147">
    <property type="entry name" value="Penicillin_amidase_A-knob"/>
</dbReference>
<dbReference type="OrthoDB" id="9760084at2"/>
<evidence type="ECO:0000256" key="4">
    <source>
        <dbReference type="ARBA" id="ARBA00023145"/>
    </source>
</evidence>
<reference evidence="6 7" key="1">
    <citation type="submission" date="2019-06" db="EMBL/GenBank/DDBJ databases">
        <title>Whole genome shotgun sequence of Nitrobacter winogradskyi NBRC 14297.</title>
        <authorList>
            <person name="Hosoyama A."/>
            <person name="Uohara A."/>
            <person name="Ohji S."/>
            <person name="Ichikawa N."/>
        </authorList>
    </citation>
    <scope>NUCLEOTIDE SEQUENCE [LARGE SCALE GENOMIC DNA]</scope>
    <source>
        <strain evidence="6 7">NBRC 14297</strain>
    </source>
</reference>
<keyword evidence="2" id="KW-0732">Signal</keyword>
<dbReference type="Gene3D" id="1.10.439.10">
    <property type="entry name" value="Penicillin Amidohydrolase, domain 1"/>
    <property type="match status" value="1"/>
</dbReference>
<dbReference type="Gene3D" id="1.10.1400.10">
    <property type="match status" value="1"/>
</dbReference>
<dbReference type="GO" id="GO:0016811">
    <property type="term" value="F:hydrolase activity, acting on carbon-nitrogen (but not peptide) bonds, in linear amides"/>
    <property type="evidence" value="ECO:0007669"/>
    <property type="project" value="InterPro"/>
</dbReference>
<accession>A0A4Y3WDV7</accession>
<name>A0A4Y3WDV7_NITWI</name>
<proteinExistence type="inferred from homology"/>
<evidence type="ECO:0000313" key="7">
    <source>
        <dbReference type="Proteomes" id="UP000318825"/>
    </source>
</evidence>
<dbReference type="EMBL" id="BJNF01000093">
    <property type="protein sequence ID" value="GEC17202.1"/>
    <property type="molecule type" value="Genomic_DNA"/>
</dbReference>
<comment type="caution">
    <text evidence="6">The sequence shown here is derived from an EMBL/GenBank/DDBJ whole genome shotgun (WGS) entry which is preliminary data.</text>
</comment>
<dbReference type="PANTHER" id="PTHR34218:SF3">
    <property type="entry name" value="ACYL-HOMOSERINE LACTONE ACYLASE PVDQ"/>
    <property type="match status" value="1"/>
</dbReference>
<dbReference type="InterPro" id="IPR043146">
    <property type="entry name" value="Penicillin_amidase_N_B-knob"/>
</dbReference>
<dbReference type="SUPFAM" id="SSF56235">
    <property type="entry name" value="N-terminal nucleophile aminohydrolases (Ntn hydrolases)"/>
    <property type="match status" value="1"/>
</dbReference>
<evidence type="ECO:0000256" key="2">
    <source>
        <dbReference type="ARBA" id="ARBA00022729"/>
    </source>
</evidence>
<organism evidence="6 7">
    <name type="scientific">Nitrobacter winogradskyi</name>
    <name type="common">Nitrobacter agilis</name>
    <dbReference type="NCBI Taxonomy" id="913"/>
    <lineage>
        <taxon>Bacteria</taxon>
        <taxon>Pseudomonadati</taxon>
        <taxon>Pseudomonadota</taxon>
        <taxon>Alphaproteobacteria</taxon>
        <taxon>Hyphomicrobiales</taxon>
        <taxon>Nitrobacteraceae</taxon>
        <taxon>Nitrobacter</taxon>
    </lineage>
</organism>
<dbReference type="RefSeq" id="WP_141384957.1">
    <property type="nucleotide sequence ID" value="NZ_BJNF01000093.1"/>
</dbReference>
<dbReference type="Pfam" id="PF01804">
    <property type="entry name" value="Penicil_amidase"/>
    <property type="match status" value="1"/>
</dbReference>
<feature type="region of interest" description="Disordered" evidence="5">
    <location>
        <begin position="763"/>
        <end position="787"/>
    </location>
</feature>
<dbReference type="Gene3D" id="2.30.120.10">
    <property type="match status" value="1"/>
</dbReference>